<dbReference type="AlphaFoldDB" id="A0A0R2CDN8"/>
<dbReference type="STRING" id="1423745.GCA_001311215_01999"/>
<gene>
    <name evidence="1" type="ORF">FC87_GL000333</name>
</gene>
<reference evidence="1 2" key="1">
    <citation type="journal article" date="2015" name="Genome Announc.">
        <title>Expanding the biotechnology potential of lactobacilli through comparative genomics of 213 strains and associated genera.</title>
        <authorList>
            <person name="Sun Z."/>
            <person name="Harris H.M."/>
            <person name="McCann A."/>
            <person name="Guo C."/>
            <person name="Argimon S."/>
            <person name="Zhang W."/>
            <person name="Yang X."/>
            <person name="Jeffery I.B."/>
            <person name="Cooney J.C."/>
            <person name="Kagawa T.F."/>
            <person name="Liu W."/>
            <person name="Song Y."/>
            <person name="Salvetti E."/>
            <person name="Wrobel A."/>
            <person name="Rasinkangas P."/>
            <person name="Parkhill J."/>
            <person name="Rea M.C."/>
            <person name="O'Sullivan O."/>
            <person name="Ritari J."/>
            <person name="Douillard F.P."/>
            <person name="Paul Ross R."/>
            <person name="Yang R."/>
            <person name="Briner A.E."/>
            <person name="Felis G.E."/>
            <person name="de Vos W.M."/>
            <person name="Barrangou R."/>
            <person name="Klaenhammer T.R."/>
            <person name="Caufield P.W."/>
            <person name="Cui Y."/>
            <person name="Zhang H."/>
            <person name="O'Toole P.W."/>
        </authorList>
    </citation>
    <scope>NUCLEOTIDE SEQUENCE [LARGE SCALE GENOMIC DNA]</scope>
    <source>
        <strain evidence="1 2">DSM 22689</strain>
    </source>
</reference>
<organism evidence="1 2">
    <name type="scientific">Fructilactobacillus florum DSM 22689 = JCM 16035</name>
    <dbReference type="NCBI Taxonomy" id="1423745"/>
    <lineage>
        <taxon>Bacteria</taxon>
        <taxon>Bacillati</taxon>
        <taxon>Bacillota</taxon>
        <taxon>Bacilli</taxon>
        <taxon>Lactobacillales</taxon>
        <taxon>Lactobacillaceae</taxon>
        <taxon>Fructilactobacillus</taxon>
    </lineage>
</organism>
<comment type="caution">
    <text evidence="1">The sequence shown here is derived from an EMBL/GenBank/DDBJ whole genome shotgun (WGS) entry which is preliminary data.</text>
</comment>
<accession>A0A0R2CDN8</accession>
<evidence type="ECO:0000313" key="1">
    <source>
        <dbReference type="EMBL" id="KRM89816.1"/>
    </source>
</evidence>
<dbReference type="EMBL" id="AYZI01000013">
    <property type="protein sequence ID" value="KRM89816.1"/>
    <property type="molecule type" value="Genomic_DNA"/>
</dbReference>
<proteinExistence type="predicted"/>
<sequence>MLITIVANILIIIFALKINADFMTKFIAETENRFDKKIELEKLVKNKMSK</sequence>
<name>A0A0R2CDN8_9LACO</name>
<dbReference type="Proteomes" id="UP000051586">
    <property type="component" value="Unassembled WGS sequence"/>
</dbReference>
<protein>
    <submittedName>
        <fullName evidence="1">Uncharacterized protein</fullName>
    </submittedName>
</protein>
<evidence type="ECO:0000313" key="2">
    <source>
        <dbReference type="Proteomes" id="UP000051586"/>
    </source>
</evidence>